<sequence>MKRGNGCRCLGGGTLPTGTGAAALLLVVVAWCGAALALPQGRQQQQLFPKNLGKDLLADGLKPEIGASVMLLGKFDWEL</sequence>
<dbReference type="GeneID" id="25740757"/>
<dbReference type="EMBL" id="KK101657">
    <property type="protein sequence ID" value="KIZ00084.1"/>
    <property type="molecule type" value="Genomic_DNA"/>
</dbReference>
<feature type="transmembrane region" description="Helical" evidence="1">
    <location>
        <begin position="20"/>
        <end position="38"/>
    </location>
</feature>
<dbReference type="RefSeq" id="XP_013899103.1">
    <property type="nucleotide sequence ID" value="XM_014043649.1"/>
</dbReference>
<dbReference type="Proteomes" id="UP000054498">
    <property type="component" value="Unassembled WGS sequence"/>
</dbReference>
<evidence type="ECO:0000313" key="2">
    <source>
        <dbReference type="EMBL" id="KIZ00084.1"/>
    </source>
</evidence>
<keyword evidence="3" id="KW-1185">Reference proteome</keyword>
<dbReference type="AlphaFoldDB" id="A0A0D2KXV9"/>
<name>A0A0D2KXV9_9CHLO</name>
<feature type="non-terminal residue" evidence="2">
    <location>
        <position position="79"/>
    </location>
</feature>
<evidence type="ECO:0000313" key="3">
    <source>
        <dbReference type="Proteomes" id="UP000054498"/>
    </source>
</evidence>
<proteinExistence type="predicted"/>
<keyword evidence="1" id="KW-0472">Membrane</keyword>
<protein>
    <submittedName>
        <fullName evidence="2">Uncharacterized protein</fullName>
    </submittedName>
</protein>
<organism evidence="2 3">
    <name type="scientific">Monoraphidium neglectum</name>
    <dbReference type="NCBI Taxonomy" id="145388"/>
    <lineage>
        <taxon>Eukaryota</taxon>
        <taxon>Viridiplantae</taxon>
        <taxon>Chlorophyta</taxon>
        <taxon>core chlorophytes</taxon>
        <taxon>Chlorophyceae</taxon>
        <taxon>CS clade</taxon>
        <taxon>Sphaeropleales</taxon>
        <taxon>Selenastraceae</taxon>
        <taxon>Monoraphidium</taxon>
    </lineage>
</organism>
<dbReference type="KEGG" id="mng:MNEG_7881"/>
<accession>A0A0D2KXV9</accession>
<keyword evidence="1" id="KW-0812">Transmembrane</keyword>
<evidence type="ECO:0000256" key="1">
    <source>
        <dbReference type="SAM" id="Phobius"/>
    </source>
</evidence>
<reference evidence="2 3" key="1">
    <citation type="journal article" date="2013" name="BMC Genomics">
        <title>Reconstruction of the lipid metabolism for the microalga Monoraphidium neglectum from its genome sequence reveals characteristics suitable for biofuel production.</title>
        <authorList>
            <person name="Bogen C."/>
            <person name="Al-Dilaimi A."/>
            <person name="Albersmeier A."/>
            <person name="Wichmann J."/>
            <person name="Grundmann M."/>
            <person name="Rupp O."/>
            <person name="Lauersen K.J."/>
            <person name="Blifernez-Klassen O."/>
            <person name="Kalinowski J."/>
            <person name="Goesmann A."/>
            <person name="Mussgnug J.H."/>
            <person name="Kruse O."/>
        </authorList>
    </citation>
    <scope>NUCLEOTIDE SEQUENCE [LARGE SCALE GENOMIC DNA]</scope>
    <source>
        <strain evidence="2 3">SAG 48.87</strain>
    </source>
</reference>
<keyword evidence="1" id="KW-1133">Transmembrane helix</keyword>
<gene>
    <name evidence="2" type="ORF">MNEG_7881</name>
</gene>